<dbReference type="Pfam" id="PF02885">
    <property type="entry name" value="Glycos_trans_3N"/>
    <property type="match status" value="1"/>
</dbReference>
<feature type="domain" description="Pyrimidine nucleoside phosphorylase C-terminal" evidence="5">
    <location>
        <begin position="433"/>
        <end position="500"/>
    </location>
</feature>
<comment type="caution">
    <text evidence="6">The sequence shown here is derived from an EMBL/GenBank/DDBJ whole genome shotgun (WGS) entry which is preliminary data.</text>
</comment>
<dbReference type="HAMAP" id="MF_00703">
    <property type="entry name" value="Thymid_phosp_2"/>
    <property type="match status" value="1"/>
</dbReference>
<dbReference type="PANTHER" id="PTHR10515">
    <property type="entry name" value="THYMIDINE PHOSPHORYLASE"/>
    <property type="match status" value="1"/>
</dbReference>
<evidence type="ECO:0000256" key="4">
    <source>
        <dbReference type="HAMAP-Rule" id="MF_00703"/>
    </source>
</evidence>
<dbReference type="InterPro" id="IPR017872">
    <property type="entry name" value="Pyrmidine_PPase_CS"/>
</dbReference>
<dbReference type="NCBIfam" id="NF003338">
    <property type="entry name" value="PRK04350.1"/>
    <property type="match status" value="1"/>
</dbReference>
<evidence type="ECO:0000256" key="1">
    <source>
        <dbReference type="ARBA" id="ARBA00022676"/>
    </source>
</evidence>
<reference evidence="6 7" key="1">
    <citation type="submission" date="2013-08" db="EMBL/GenBank/DDBJ databases">
        <title>Genome sequencing of Lysobacter.</title>
        <authorList>
            <person name="Zhang S."/>
            <person name="Wang G."/>
        </authorList>
    </citation>
    <scope>NUCLEOTIDE SEQUENCE [LARGE SCALE GENOMIC DNA]</scope>
    <source>
        <strain evidence="6 7">Ko07</strain>
    </source>
</reference>
<keyword evidence="1 4" id="KW-0328">Glycosyltransferase</keyword>
<dbReference type="InterPro" id="IPR013102">
    <property type="entry name" value="PYNP_C"/>
</dbReference>
<organism evidence="6 7">
    <name type="scientific">Lysobacter concretionis Ko07 = DSM 16239</name>
    <dbReference type="NCBI Taxonomy" id="1122185"/>
    <lineage>
        <taxon>Bacteria</taxon>
        <taxon>Pseudomonadati</taxon>
        <taxon>Pseudomonadota</taxon>
        <taxon>Gammaproteobacteria</taxon>
        <taxon>Lysobacterales</taxon>
        <taxon>Lysobacteraceae</taxon>
        <taxon>Novilysobacter</taxon>
    </lineage>
</organism>
<dbReference type="GO" id="GO:0009032">
    <property type="term" value="F:thymidine phosphorylase activity"/>
    <property type="evidence" value="ECO:0007669"/>
    <property type="project" value="UniProtKB-UniRule"/>
</dbReference>
<dbReference type="InterPro" id="IPR017459">
    <property type="entry name" value="Glycosyl_Trfase_fam3_N_dom"/>
</dbReference>
<dbReference type="PANTHER" id="PTHR10515:SF0">
    <property type="entry name" value="THYMIDINE PHOSPHORYLASE"/>
    <property type="match status" value="1"/>
</dbReference>
<accession>A0A0A0EK86</accession>
<dbReference type="eggNOG" id="COG0213">
    <property type="taxonomic scope" value="Bacteria"/>
</dbReference>
<protein>
    <recommendedName>
        <fullName evidence="4">Putative thymidine phosphorylase</fullName>
        <ecNumber evidence="4">2.4.2.4</ecNumber>
    </recommendedName>
    <alternativeName>
        <fullName evidence="4">TdRPase</fullName>
    </alternativeName>
</protein>
<keyword evidence="7" id="KW-1185">Reference proteome</keyword>
<sequence>MTPQAPGHTRLRVTRAGIDTYQQPVVYMHRDCEVCRSEGFAAMTRVRLDVGTRTLVATLNVVVDDRLGLDEVALSEVAWTLLDPMSGAMAGIRHAQPAASAGALRAKVFGAKLDDAQYLALVQDVMESRLSDLELAAFVTASAGDRLDHAETTALTRAMIFVGQRLDWGEGPVLDKHCVGGLPGNRTTPIVVAIVAALGYRIPKTSSRAITSPAGTADTMEVMAPVALDLPAMRRVVEREGGCIVWGGNVRLSPADDILIRVQRPLDFDSDGQLVASVLSKKIAAGSTHVLIDMPVGPTAKVRGEAAAHSLTTRLAHTAGALGLQLGIHRSDGTQPVGRGIGPALEAHDVLKVLRNAADAPADLRERALTLSAALLDMAPGSSAGTGLERARSVLDSGAALAKFLAICEAQGGFREPPRAAFTADVPAKASGRIAEIDNRRLAKLAKLAGAPTSPTAGLETGLRVGDAVERGQPLMTLHAESAGELAYALEHAAALQPFVLAEIP</sequence>
<dbReference type="SUPFAM" id="SSF47648">
    <property type="entry name" value="Nucleoside phosphorylase/phosphoribosyltransferase N-terminal domain"/>
    <property type="match status" value="1"/>
</dbReference>
<name>A0A0A0EK86_9GAMM</name>
<dbReference type="EC" id="2.4.2.4" evidence="4"/>
<dbReference type="Gene3D" id="3.40.1030.10">
    <property type="entry name" value="Nucleoside phosphorylase/phosphoribosyltransferase catalytic domain"/>
    <property type="match status" value="1"/>
</dbReference>
<dbReference type="OrthoDB" id="341217at2"/>
<dbReference type="Proteomes" id="UP000030017">
    <property type="component" value="Unassembled WGS sequence"/>
</dbReference>
<dbReference type="Pfam" id="PF00591">
    <property type="entry name" value="Glycos_transf_3"/>
    <property type="match status" value="1"/>
</dbReference>
<evidence type="ECO:0000313" key="6">
    <source>
        <dbReference type="EMBL" id="KGM50715.1"/>
    </source>
</evidence>
<dbReference type="InterPro" id="IPR035902">
    <property type="entry name" value="Nuc_phospho_transferase"/>
</dbReference>
<dbReference type="STRING" id="1122185.N792_03590"/>
<dbReference type="GO" id="GO:0005829">
    <property type="term" value="C:cytosol"/>
    <property type="evidence" value="ECO:0007669"/>
    <property type="project" value="TreeGrafter"/>
</dbReference>
<dbReference type="SUPFAM" id="SSF54680">
    <property type="entry name" value="Pyrimidine nucleoside phosphorylase C-terminal domain"/>
    <property type="match status" value="1"/>
</dbReference>
<gene>
    <name evidence="6" type="ORF">N792_03590</name>
</gene>
<evidence type="ECO:0000256" key="3">
    <source>
        <dbReference type="ARBA" id="ARBA00048550"/>
    </source>
</evidence>
<dbReference type="InterPro" id="IPR000053">
    <property type="entry name" value="Thymidine/pyrmidine_PPase"/>
</dbReference>
<keyword evidence="2 4" id="KW-0808">Transferase</keyword>
<dbReference type="SMART" id="SM00941">
    <property type="entry name" value="PYNP_C"/>
    <property type="match status" value="1"/>
</dbReference>
<dbReference type="GO" id="GO:0006206">
    <property type="term" value="P:pyrimidine nucleobase metabolic process"/>
    <property type="evidence" value="ECO:0007669"/>
    <property type="project" value="InterPro"/>
</dbReference>
<dbReference type="InterPro" id="IPR013466">
    <property type="entry name" value="Thymidine/AMP_Pase"/>
</dbReference>
<dbReference type="InterPro" id="IPR028579">
    <property type="entry name" value="Thym_Pase_Put"/>
</dbReference>
<dbReference type="InterPro" id="IPR000312">
    <property type="entry name" value="Glycosyl_Trfase_fam3"/>
</dbReference>
<dbReference type="Gene3D" id="1.20.970.50">
    <property type="match status" value="1"/>
</dbReference>
<dbReference type="GO" id="GO:0004645">
    <property type="term" value="F:1,4-alpha-oligoglucan phosphorylase activity"/>
    <property type="evidence" value="ECO:0007669"/>
    <property type="project" value="InterPro"/>
</dbReference>
<comment type="catalytic activity">
    <reaction evidence="3 4">
        <text>thymidine + phosphate = 2-deoxy-alpha-D-ribose 1-phosphate + thymine</text>
        <dbReference type="Rhea" id="RHEA:16037"/>
        <dbReference type="ChEBI" id="CHEBI:17748"/>
        <dbReference type="ChEBI" id="CHEBI:17821"/>
        <dbReference type="ChEBI" id="CHEBI:43474"/>
        <dbReference type="ChEBI" id="CHEBI:57259"/>
        <dbReference type="EC" id="2.4.2.4"/>
    </reaction>
</comment>
<dbReference type="InterPro" id="IPR036320">
    <property type="entry name" value="Glycosyl_Trfase_fam3_N_dom_sf"/>
</dbReference>
<comment type="similarity">
    <text evidence="4">Belongs to the thymidine/pyrimidine-nucleoside phosphorylase family. Type 2 subfamily.</text>
</comment>
<dbReference type="Pfam" id="PF07831">
    <property type="entry name" value="PYNP_C"/>
    <property type="match status" value="1"/>
</dbReference>
<dbReference type="PROSITE" id="PS00647">
    <property type="entry name" value="THYMID_PHOSPHORYLASE"/>
    <property type="match status" value="1"/>
</dbReference>
<evidence type="ECO:0000259" key="5">
    <source>
        <dbReference type="SMART" id="SM00941"/>
    </source>
</evidence>
<dbReference type="RefSeq" id="WP_036196086.1">
    <property type="nucleotide sequence ID" value="NZ_AVPS01000014.1"/>
</dbReference>
<dbReference type="Gene3D" id="3.90.1170.30">
    <property type="entry name" value="Pyrimidine nucleoside phosphorylase-like, C-terminal domain"/>
    <property type="match status" value="1"/>
</dbReference>
<dbReference type="InterPro" id="IPR036566">
    <property type="entry name" value="PYNP-like_C_sf"/>
</dbReference>
<dbReference type="SUPFAM" id="SSF52418">
    <property type="entry name" value="Nucleoside phosphorylase/phosphoribosyltransferase catalytic domain"/>
    <property type="match status" value="1"/>
</dbReference>
<dbReference type="GO" id="GO:0006213">
    <property type="term" value="P:pyrimidine nucleoside metabolic process"/>
    <property type="evidence" value="ECO:0007669"/>
    <property type="project" value="InterPro"/>
</dbReference>
<proteinExistence type="inferred from homology"/>
<evidence type="ECO:0000313" key="7">
    <source>
        <dbReference type="Proteomes" id="UP000030017"/>
    </source>
</evidence>
<dbReference type="NCBIfam" id="TIGR02645">
    <property type="entry name" value="ARCH_P_rylase"/>
    <property type="match status" value="1"/>
</dbReference>
<dbReference type="EMBL" id="AVPS01000014">
    <property type="protein sequence ID" value="KGM50715.1"/>
    <property type="molecule type" value="Genomic_DNA"/>
</dbReference>
<evidence type="ECO:0000256" key="2">
    <source>
        <dbReference type="ARBA" id="ARBA00022679"/>
    </source>
</evidence>
<dbReference type="AlphaFoldDB" id="A0A0A0EK86"/>